<accession>A0ACC3TT54</accession>
<proteinExistence type="predicted"/>
<dbReference type="Proteomes" id="UP001489719">
    <property type="component" value="Unassembled WGS sequence"/>
</dbReference>
<dbReference type="EMBL" id="MU970063">
    <property type="protein sequence ID" value="KAK9323333.1"/>
    <property type="molecule type" value="Genomic_DNA"/>
</dbReference>
<reference evidence="2" key="1">
    <citation type="journal article" date="2024" name="Front. Bioeng. Biotechnol.">
        <title>Genome-scale model development and genomic sequencing of the oleaginous clade Lipomyces.</title>
        <authorList>
            <person name="Czajka J.J."/>
            <person name="Han Y."/>
            <person name="Kim J."/>
            <person name="Mondo S.J."/>
            <person name="Hofstad B.A."/>
            <person name="Robles A."/>
            <person name="Haridas S."/>
            <person name="Riley R."/>
            <person name="LaButti K."/>
            <person name="Pangilinan J."/>
            <person name="Andreopoulos W."/>
            <person name="Lipzen A."/>
            <person name="Yan J."/>
            <person name="Wang M."/>
            <person name="Ng V."/>
            <person name="Grigoriev I.V."/>
            <person name="Spatafora J.W."/>
            <person name="Magnuson J.K."/>
            <person name="Baker S.E."/>
            <person name="Pomraning K.R."/>
        </authorList>
    </citation>
    <scope>NUCLEOTIDE SEQUENCE [LARGE SCALE GENOMIC DNA]</scope>
    <source>
        <strain evidence="2">CBS 10300</strain>
    </source>
</reference>
<protein>
    <submittedName>
        <fullName evidence="1">Beta-lactamase-like protein</fullName>
    </submittedName>
</protein>
<gene>
    <name evidence="1" type="ORF">V1517DRAFT_338014</name>
</gene>
<organism evidence="1 2">
    <name type="scientific">Lipomyces orientalis</name>
    <dbReference type="NCBI Taxonomy" id="1233043"/>
    <lineage>
        <taxon>Eukaryota</taxon>
        <taxon>Fungi</taxon>
        <taxon>Dikarya</taxon>
        <taxon>Ascomycota</taxon>
        <taxon>Saccharomycotina</taxon>
        <taxon>Lipomycetes</taxon>
        <taxon>Lipomycetales</taxon>
        <taxon>Lipomycetaceae</taxon>
        <taxon>Lipomyces</taxon>
    </lineage>
</organism>
<evidence type="ECO:0000313" key="2">
    <source>
        <dbReference type="Proteomes" id="UP001489719"/>
    </source>
</evidence>
<sequence length="739" mass="81241">MVSVQVVAHPTTDLDSSLLRLNFSGREFLFGRFSEGIHRALADHGQVRLSRVRQVFLTGQTNWTQVGGLPGFLIGVSETAGKKGLSIFGGRNAPWSIATLRGVQFRQKIVVDVRYAEKEIVNEFMTVLPVELVLDRVGGITDVVEDELNSKIEGSLRRIRSTDVASEPSEDGNFVLSLPATGNSSMCYIIQPHPAPGRFNVEQAQLLGVPPGPAFGQLRKGTAYTTESGTVITPEMVIEPPKSSAQIIVLDLPSQAYFKTAKNFDWLRTFQASDLTDAVNLPTVVHILGPDIDPFCEQYTQFMKSFPSKCNHLLSHPLYMPDTITFSRSAKLTTALSLLSTARFLVSGATSNSQKELPRSDVTMALAIAEPLTFSNELDELRNQLLSAVAESAPPSSLSARIVKADVIKQLSRTGIDNVECVCIGTGSGSPSTFKNVIGTIVRIPSREGYHSLLLDCGEASYYSLRRMYGTGIAAILQEIKFIFISHMHPDHHLGLLSFLNGWIEVMEAGVIYVIAPANIKIWIDDWSQIYVKLKVRVQFIDSESLTGANSTADARIPELYAAMDLASIQTIPAIHCNPAYSVIVTTTSQVKLSYSGDTRPNKVFTAAALDSTLIIHEATLDDALLADAIRKRHSTVTEALCVAKETRATHVLLTHISPRYPVLPDFMCIDVLQRVLTARQTLANEDEHGQFLLREISEDDKKWCENVKITVAVDRMLVKLSEMGNQQGWSDLLKVVTL</sequence>
<evidence type="ECO:0000313" key="1">
    <source>
        <dbReference type="EMBL" id="KAK9323333.1"/>
    </source>
</evidence>
<keyword evidence="2" id="KW-1185">Reference proteome</keyword>
<comment type="caution">
    <text evidence="1">The sequence shown here is derived from an EMBL/GenBank/DDBJ whole genome shotgun (WGS) entry which is preliminary data.</text>
</comment>
<name>A0ACC3TT54_9ASCO</name>